<reference evidence="1" key="2">
    <citation type="submission" date="2022-06" db="UniProtKB">
        <authorList>
            <consortium name="EnsemblMetazoa"/>
        </authorList>
    </citation>
    <scope>IDENTIFICATION</scope>
    <source>
        <strain evidence="1">PS312</strain>
    </source>
</reference>
<accession>A0A2A6BSC1</accession>
<organism evidence="1 2">
    <name type="scientific">Pristionchus pacificus</name>
    <name type="common">Parasitic nematode worm</name>
    <dbReference type="NCBI Taxonomy" id="54126"/>
    <lineage>
        <taxon>Eukaryota</taxon>
        <taxon>Metazoa</taxon>
        <taxon>Ecdysozoa</taxon>
        <taxon>Nematoda</taxon>
        <taxon>Chromadorea</taxon>
        <taxon>Rhabditida</taxon>
        <taxon>Rhabditina</taxon>
        <taxon>Diplogasteromorpha</taxon>
        <taxon>Diplogasteroidea</taxon>
        <taxon>Neodiplogasteridae</taxon>
        <taxon>Pristionchus</taxon>
    </lineage>
</organism>
<gene>
    <name evidence="1" type="primary">WBGene00094228</name>
</gene>
<protein>
    <submittedName>
        <fullName evidence="1">Uncharacterized protein</fullName>
    </submittedName>
</protein>
<reference evidence="2" key="1">
    <citation type="journal article" date="2008" name="Nat. Genet.">
        <title>The Pristionchus pacificus genome provides a unique perspective on nematode lifestyle and parasitism.</title>
        <authorList>
            <person name="Dieterich C."/>
            <person name="Clifton S.W."/>
            <person name="Schuster L.N."/>
            <person name="Chinwalla A."/>
            <person name="Delehaunty K."/>
            <person name="Dinkelacker I."/>
            <person name="Fulton L."/>
            <person name="Fulton R."/>
            <person name="Godfrey J."/>
            <person name="Minx P."/>
            <person name="Mitreva M."/>
            <person name="Roeseler W."/>
            <person name="Tian H."/>
            <person name="Witte H."/>
            <person name="Yang S.P."/>
            <person name="Wilson R.K."/>
            <person name="Sommer R.J."/>
        </authorList>
    </citation>
    <scope>NUCLEOTIDE SEQUENCE [LARGE SCALE GENOMIC DNA]</scope>
    <source>
        <strain evidence="2">PS312</strain>
    </source>
</reference>
<dbReference type="EnsemblMetazoa" id="PPA04674.1">
    <property type="protein sequence ID" value="PPA04674.1"/>
    <property type="gene ID" value="WBGene00094228"/>
</dbReference>
<proteinExistence type="predicted"/>
<evidence type="ECO:0000313" key="2">
    <source>
        <dbReference type="Proteomes" id="UP000005239"/>
    </source>
</evidence>
<accession>A0A8R1U5U3</accession>
<dbReference type="AlphaFoldDB" id="A0A2A6BSC1"/>
<name>A0A2A6BSC1_PRIPA</name>
<sequence length="321" mass="35237">MRTVAIFLLFFSITSGLAAFPFAHHSDSTSDAVYKGLVKSAKSKSSNDTRLFLPSFNPSVKADGRYYFFSPESLGWAAYDHPEKLNLTGYSQTCLASWATNYNNSFVKCVRNGFNGTTPVEVVCKALGVVRSSDECETRRSILLTSDNEWRHGFFVLSVIVTQCLEGAQNLGEQMDNILFPDGRSVFTVNWDCGYSEECYGWGCRERFSPPIIIFKPAPGPNASDVLFILAKITGACAMIALGIRWAVYVQQRQRLRAQIMAAQAGPLPAKEGVPVDAVAYSPSKPHACPSNLHVDFAAPPPYMAPPAYSEKPIEPLPKIA</sequence>
<evidence type="ECO:0000313" key="1">
    <source>
        <dbReference type="EnsemblMetazoa" id="PPA04674.1"/>
    </source>
</evidence>
<dbReference type="Proteomes" id="UP000005239">
    <property type="component" value="Unassembled WGS sequence"/>
</dbReference>
<keyword evidence="2" id="KW-1185">Reference proteome</keyword>